<evidence type="ECO:0000313" key="9">
    <source>
        <dbReference type="Proteomes" id="UP001217417"/>
    </source>
</evidence>
<keyword evidence="4 6" id="KW-1133">Transmembrane helix</keyword>
<reference evidence="8" key="1">
    <citation type="submission" date="2023-03" db="EMBL/GenBank/DDBJ databases">
        <title>Near-Complete genome sequence of Lipomyces tetrasporous NRRL Y-64009, an oleaginous yeast capable of growing on lignocellulosic hydrolysates.</title>
        <authorList>
            <consortium name="Lawrence Berkeley National Laboratory"/>
            <person name="Jagtap S.S."/>
            <person name="Liu J.-J."/>
            <person name="Walukiewicz H.E."/>
            <person name="Pangilinan J."/>
            <person name="Lipzen A."/>
            <person name="Ahrendt S."/>
            <person name="Koriabine M."/>
            <person name="Cobaugh K."/>
            <person name="Salamov A."/>
            <person name="Yoshinaga Y."/>
            <person name="Ng V."/>
            <person name="Daum C."/>
            <person name="Grigoriev I.V."/>
            <person name="Slininger P.J."/>
            <person name="Dien B.S."/>
            <person name="Jin Y.-S."/>
            <person name="Rao C.V."/>
        </authorList>
    </citation>
    <scope>NUCLEOTIDE SEQUENCE</scope>
    <source>
        <strain evidence="8">NRRL Y-64009</strain>
    </source>
</reference>
<dbReference type="Proteomes" id="UP001217417">
    <property type="component" value="Unassembled WGS sequence"/>
</dbReference>
<dbReference type="PROSITE" id="PS50850">
    <property type="entry name" value="MFS"/>
    <property type="match status" value="1"/>
</dbReference>
<sequence>MGNTDEQTQVRIEDEKVDLELVEYGGDNGQNVVRKADYSGVSEKTDPREIKLVRKLDMIIIPTLWVMYFCNYMDRNAITNGKLNTLTQDLNLHGNQYNTAISILFCGYLIGQLPSNMILTRVKPSLYMAGFTVTWSVVSGMMAIVKDYKGLLLTRFFLGFVEAPFYPGALYLLSIFYTKKEISLRIALFYTGNIAANAFCGLFAAAIFATLDGVHGLAGWRWLFIITGVVSFGIGLLSLVTLPNTPLTTWWLTEDERQLAHERIMRDTTEHAGTTSVWNGLKAAAKDYRMWLFCFNMNMQISAESFKNFFPSVIKTLGFNTTVTLALTCPPYVVACFVGAAMSWSSGKRNERTWHMIIGTFLDVVGFVMAAATTNIAVRYVGMVIFVSFSSAVNDICLGWAASTLGQTPEKKAVSMALINMLSNVSSVYTAYLWPSSDAPRYVIGMSSSAAFSVAVIAATWFTKVGLKRDNERIRRTAPETVVLYAY</sequence>
<keyword evidence="9" id="KW-1185">Reference proteome</keyword>
<feature type="transmembrane region" description="Helical" evidence="6">
    <location>
        <begin position="380"/>
        <end position="401"/>
    </location>
</feature>
<protein>
    <submittedName>
        <fullName evidence="8">Major facilitator superfamily domain-containing protein</fullName>
    </submittedName>
</protein>
<dbReference type="GO" id="GO:0016020">
    <property type="term" value="C:membrane"/>
    <property type="evidence" value="ECO:0007669"/>
    <property type="project" value="UniProtKB-SubCell"/>
</dbReference>
<dbReference type="Pfam" id="PF07690">
    <property type="entry name" value="MFS_1"/>
    <property type="match status" value="1"/>
</dbReference>
<evidence type="ECO:0000259" key="7">
    <source>
        <dbReference type="PROSITE" id="PS50850"/>
    </source>
</evidence>
<feature type="transmembrane region" description="Helical" evidence="6">
    <location>
        <begin position="125"/>
        <end position="144"/>
    </location>
</feature>
<dbReference type="FunFam" id="1.20.1250.20:FF:000057">
    <property type="entry name" value="MFS general substrate transporter"/>
    <property type="match status" value="1"/>
</dbReference>
<dbReference type="GeneID" id="80885792"/>
<name>A0AAD7QK93_9ASCO</name>
<feature type="transmembrane region" description="Helical" evidence="6">
    <location>
        <begin position="156"/>
        <end position="176"/>
    </location>
</feature>
<accession>A0AAD7QK93</accession>
<dbReference type="FunFam" id="1.20.1250.20:FF:000013">
    <property type="entry name" value="MFS general substrate transporter"/>
    <property type="match status" value="1"/>
</dbReference>
<feature type="transmembrane region" description="Helical" evidence="6">
    <location>
        <begin position="188"/>
        <end position="210"/>
    </location>
</feature>
<dbReference type="InterPro" id="IPR011701">
    <property type="entry name" value="MFS"/>
</dbReference>
<dbReference type="InterPro" id="IPR020846">
    <property type="entry name" value="MFS_dom"/>
</dbReference>
<feature type="transmembrane region" description="Helical" evidence="6">
    <location>
        <begin position="354"/>
        <end position="374"/>
    </location>
</feature>
<dbReference type="EMBL" id="JARPMG010000013">
    <property type="protein sequence ID" value="KAJ8096766.1"/>
    <property type="molecule type" value="Genomic_DNA"/>
</dbReference>
<evidence type="ECO:0000256" key="3">
    <source>
        <dbReference type="ARBA" id="ARBA00022692"/>
    </source>
</evidence>
<feature type="transmembrane region" description="Helical" evidence="6">
    <location>
        <begin position="222"/>
        <end position="242"/>
    </location>
</feature>
<comment type="subcellular location">
    <subcellularLocation>
        <location evidence="1">Membrane</location>
        <topology evidence="1">Multi-pass membrane protein</topology>
    </subcellularLocation>
</comment>
<evidence type="ECO:0000256" key="1">
    <source>
        <dbReference type="ARBA" id="ARBA00004141"/>
    </source>
</evidence>
<dbReference type="InterPro" id="IPR036259">
    <property type="entry name" value="MFS_trans_sf"/>
</dbReference>
<dbReference type="GO" id="GO:0022857">
    <property type="term" value="F:transmembrane transporter activity"/>
    <property type="evidence" value="ECO:0007669"/>
    <property type="project" value="InterPro"/>
</dbReference>
<dbReference type="SUPFAM" id="SSF103473">
    <property type="entry name" value="MFS general substrate transporter"/>
    <property type="match status" value="1"/>
</dbReference>
<comment type="caution">
    <text evidence="8">The sequence shown here is derived from an EMBL/GenBank/DDBJ whole genome shotgun (WGS) entry which is preliminary data.</text>
</comment>
<keyword evidence="2" id="KW-0813">Transport</keyword>
<gene>
    <name evidence="8" type="ORF">POJ06DRAFT_297716</name>
</gene>
<dbReference type="RefSeq" id="XP_056040216.1">
    <property type="nucleotide sequence ID" value="XM_056190626.1"/>
</dbReference>
<evidence type="ECO:0000256" key="5">
    <source>
        <dbReference type="ARBA" id="ARBA00023136"/>
    </source>
</evidence>
<dbReference type="AlphaFoldDB" id="A0AAD7QK93"/>
<feature type="domain" description="Major facilitator superfamily (MFS) profile" evidence="7">
    <location>
        <begin position="60"/>
        <end position="487"/>
    </location>
</feature>
<keyword evidence="3 6" id="KW-0812">Transmembrane</keyword>
<evidence type="ECO:0000256" key="2">
    <source>
        <dbReference type="ARBA" id="ARBA00022448"/>
    </source>
</evidence>
<evidence type="ECO:0000256" key="6">
    <source>
        <dbReference type="SAM" id="Phobius"/>
    </source>
</evidence>
<proteinExistence type="predicted"/>
<feature type="transmembrane region" description="Helical" evidence="6">
    <location>
        <begin position="446"/>
        <end position="467"/>
    </location>
</feature>
<organism evidence="8 9">
    <name type="scientific">Lipomyces tetrasporus</name>
    <dbReference type="NCBI Taxonomy" id="54092"/>
    <lineage>
        <taxon>Eukaryota</taxon>
        <taxon>Fungi</taxon>
        <taxon>Dikarya</taxon>
        <taxon>Ascomycota</taxon>
        <taxon>Saccharomycotina</taxon>
        <taxon>Lipomycetes</taxon>
        <taxon>Lipomycetales</taxon>
        <taxon>Lipomycetaceae</taxon>
        <taxon>Lipomyces</taxon>
    </lineage>
</organism>
<dbReference type="PANTHER" id="PTHR43791:SF84">
    <property type="entry name" value="TRANSPORTER, PUTATIVE (AFU_ORTHOLOGUE AFUA_3G09170)-RELATED"/>
    <property type="match status" value="1"/>
</dbReference>
<evidence type="ECO:0000256" key="4">
    <source>
        <dbReference type="ARBA" id="ARBA00022989"/>
    </source>
</evidence>
<evidence type="ECO:0000313" key="8">
    <source>
        <dbReference type="EMBL" id="KAJ8096766.1"/>
    </source>
</evidence>
<dbReference type="Gene3D" id="1.20.1250.20">
    <property type="entry name" value="MFS general substrate transporter like domains"/>
    <property type="match status" value="2"/>
</dbReference>
<keyword evidence="5 6" id="KW-0472">Membrane</keyword>
<dbReference type="PANTHER" id="PTHR43791">
    <property type="entry name" value="PERMEASE-RELATED"/>
    <property type="match status" value="1"/>
</dbReference>